<evidence type="ECO:0000313" key="6">
    <source>
        <dbReference type="Proteomes" id="UP001187415"/>
    </source>
</evidence>
<keyword evidence="3" id="KW-0732">Signal</keyword>
<feature type="disulfide bond" evidence="1">
    <location>
        <begin position="39"/>
        <end position="52"/>
    </location>
</feature>
<dbReference type="SMART" id="SM00208">
    <property type="entry name" value="TNFR"/>
    <property type="match status" value="4"/>
</dbReference>
<dbReference type="AlphaFoldDB" id="A0AA88N8J7"/>
<protein>
    <recommendedName>
        <fullName evidence="4">TNFR-Cys domain-containing protein</fullName>
    </recommendedName>
</protein>
<keyword evidence="6" id="KW-1185">Reference proteome</keyword>
<feature type="domain" description="TNFR-Cys" evidence="4">
    <location>
        <begin position="62"/>
        <end position="102"/>
    </location>
</feature>
<accession>A0AA88N8J7</accession>
<dbReference type="Pfam" id="PF00020">
    <property type="entry name" value="TNFR_c6"/>
    <property type="match status" value="2"/>
</dbReference>
<evidence type="ECO:0000256" key="2">
    <source>
        <dbReference type="SAM" id="Phobius"/>
    </source>
</evidence>
<feature type="repeat" description="TNFR-Cys" evidence="1">
    <location>
        <begin position="26"/>
        <end position="60"/>
    </location>
</feature>
<proteinExistence type="predicted"/>
<comment type="caution">
    <text evidence="5">The sequence shown here is derived from an EMBL/GenBank/DDBJ whole genome shotgun (WGS) entry which is preliminary data.</text>
</comment>
<dbReference type="GO" id="GO:0002720">
    <property type="term" value="P:positive regulation of cytokine production involved in immune response"/>
    <property type="evidence" value="ECO:0007669"/>
    <property type="project" value="TreeGrafter"/>
</dbReference>
<dbReference type="PROSITE" id="PS00652">
    <property type="entry name" value="TNFR_NGFR_1"/>
    <property type="match status" value="2"/>
</dbReference>
<sequence length="266" mass="28929">MTSRSSMTVTSVLILLMKLFSASSLPCDRGQYQSGDDCCSMCPAGRQVEKHCTKVRNTSCLPCTAGTFMNQPTARTQCYTCLRCNAGLSLKTTCTTTSDAVCEPLEGFYCVFSKGDGCVRAHEHRSCQPGQSIRKKGTASSDTLCSRCPDGTFSDGTLTLCRPHTQCELKNLRLIKAGNAAADAECGEKSSNRTGIVIDVVAFAVVVLLLGAVLFFLYKTMWKRKRNTEEQSADSHSLEPVNVRNNIVDASEQQKDTTALIQTCDQ</sequence>
<dbReference type="GO" id="GO:2000406">
    <property type="term" value="P:positive regulation of T cell migration"/>
    <property type="evidence" value="ECO:0007669"/>
    <property type="project" value="TreeGrafter"/>
</dbReference>
<keyword evidence="1" id="KW-1015">Disulfide bond</keyword>
<feature type="domain" description="TNFR-Cys" evidence="4">
    <location>
        <begin position="26"/>
        <end position="60"/>
    </location>
</feature>
<dbReference type="Gene3D" id="2.10.50.10">
    <property type="entry name" value="Tumor Necrosis Factor Receptor, subunit A, domain 2"/>
    <property type="match status" value="3"/>
</dbReference>
<feature type="disulfide bond" evidence="1">
    <location>
        <begin position="42"/>
        <end position="60"/>
    </location>
</feature>
<keyword evidence="2" id="KW-0472">Membrane</keyword>
<evidence type="ECO:0000256" key="3">
    <source>
        <dbReference type="SAM" id="SignalP"/>
    </source>
</evidence>
<feature type="disulfide bond" evidence="1">
    <location>
        <begin position="63"/>
        <end position="78"/>
    </location>
</feature>
<feature type="transmembrane region" description="Helical" evidence="2">
    <location>
        <begin position="196"/>
        <end position="218"/>
    </location>
</feature>
<reference evidence="5" key="1">
    <citation type="submission" date="2023-07" db="EMBL/GenBank/DDBJ databases">
        <title>Chromosome-level Genome Assembly of Striped Snakehead (Channa striata).</title>
        <authorList>
            <person name="Liu H."/>
        </authorList>
    </citation>
    <scope>NUCLEOTIDE SEQUENCE</scope>
    <source>
        <strain evidence="5">Gz</strain>
        <tissue evidence="5">Muscle</tissue>
    </source>
</reference>
<dbReference type="EMBL" id="JAUPFM010000005">
    <property type="protein sequence ID" value="KAK2850772.1"/>
    <property type="molecule type" value="Genomic_DNA"/>
</dbReference>
<dbReference type="GO" id="GO:0050830">
    <property type="term" value="P:defense response to Gram-positive bacterium"/>
    <property type="evidence" value="ECO:0007669"/>
    <property type="project" value="TreeGrafter"/>
</dbReference>
<feature type="signal peptide" evidence="3">
    <location>
        <begin position="1"/>
        <end position="24"/>
    </location>
</feature>
<dbReference type="SUPFAM" id="SSF57586">
    <property type="entry name" value="TNF receptor-like"/>
    <property type="match status" value="2"/>
</dbReference>
<dbReference type="PROSITE" id="PS50050">
    <property type="entry name" value="TNFR_NGFR_2"/>
    <property type="match status" value="2"/>
</dbReference>
<keyword evidence="2" id="KW-1133">Transmembrane helix</keyword>
<dbReference type="PANTHER" id="PTHR46838:SF1">
    <property type="entry name" value="TUMOR NECROSIS FACTOR RECEPTOR SUPERFAMILY MEMBER 14"/>
    <property type="match status" value="1"/>
</dbReference>
<gene>
    <name evidence="5" type="ORF">Q5P01_007048</name>
</gene>
<keyword evidence="2" id="KW-0812">Transmembrane</keyword>
<dbReference type="PANTHER" id="PTHR46838">
    <property type="entry name" value="TUMOR NECROSIS FACTOR RECEPTOR SUPERFAMILY MEMBER 14"/>
    <property type="match status" value="1"/>
</dbReference>
<evidence type="ECO:0000313" key="5">
    <source>
        <dbReference type="EMBL" id="KAK2850772.1"/>
    </source>
</evidence>
<dbReference type="GO" id="GO:0009897">
    <property type="term" value="C:external side of plasma membrane"/>
    <property type="evidence" value="ECO:0007669"/>
    <property type="project" value="TreeGrafter"/>
</dbReference>
<comment type="caution">
    <text evidence="1">Lacks conserved residue(s) required for the propagation of feature annotation.</text>
</comment>
<dbReference type="GO" id="GO:0046642">
    <property type="term" value="P:negative regulation of alpha-beta T cell proliferation"/>
    <property type="evidence" value="ECO:0007669"/>
    <property type="project" value="TreeGrafter"/>
</dbReference>
<evidence type="ECO:0000259" key="4">
    <source>
        <dbReference type="PROSITE" id="PS50050"/>
    </source>
</evidence>
<feature type="disulfide bond" evidence="1">
    <location>
        <begin position="84"/>
        <end position="102"/>
    </location>
</feature>
<organism evidence="5 6">
    <name type="scientific">Channa striata</name>
    <name type="common">Snakehead murrel</name>
    <name type="synonym">Ophicephalus striatus</name>
    <dbReference type="NCBI Taxonomy" id="64152"/>
    <lineage>
        <taxon>Eukaryota</taxon>
        <taxon>Metazoa</taxon>
        <taxon>Chordata</taxon>
        <taxon>Craniata</taxon>
        <taxon>Vertebrata</taxon>
        <taxon>Euteleostomi</taxon>
        <taxon>Actinopterygii</taxon>
        <taxon>Neopterygii</taxon>
        <taxon>Teleostei</taxon>
        <taxon>Neoteleostei</taxon>
        <taxon>Acanthomorphata</taxon>
        <taxon>Anabantaria</taxon>
        <taxon>Anabantiformes</taxon>
        <taxon>Channoidei</taxon>
        <taxon>Channidae</taxon>
        <taxon>Channa</taxon>
    </lineage>
</organism>
<evidence type="ECO:0000256" key="1">
    <source>
        <dbReference type="PROSITE-ProRule" id="PRU00206"/>
    </source>
</evidence>
<dbReference type="GO" id="GO:0050829">
    <property type="term" value="P:defense response to Gram-negative bacterium"/>
    <property type="evidence" value="ECO:0007669"/>
    <property type="project" value="TreeGrafter"/>
</dbReference>
<feature type="repeat" description="TNFR-Cys" evidence="1">
    <location>
        <begin position="62"/>
        <end position="102"/>
    </location>
</feature>
<name>A0AA88N8J7_CHASR</name>
<feature type="chain" id="PRO_5041710145" description="TNFR-Cys domain-containing protein" evidence="3">
    <location>
        <begin position="25"/>
        <end position="266"/>
    </location>
</feature>
<dbReference type="InterPro" id="IPR001368">
    <property type="entry name" value="TNFR/NGFR_Cys_rich_reg"/>
</dbReference>
<dbReference type="Proteomes" id="UP001187415">
    <property type="component" value="Unassembled WGS sequence"/>
</dbReference>
<feature type="disulfide bond" evidence="1">
    <location>
        <begin position="81"/>
        <end position="94"/>
    </location>
</feature>